<proteinExistence type="predicted"/>
<gene>
    <name evidence="1" type="ORF">GMARGA_LOCUS10966</name>
</gene>
<keyword evidence="2" id="KW-1185">Reference proteome</keyword>
<dbReference type="EMBL" id="CAJVQB010006287">
    <property type="protein sequence ID" value="CAG8681137.1"/>
    <property type="molecule type" value="Genomic_DNA"/>
</dbReference>
<reference evidence="1 2" key="1">
    <citation type="submission" date="2021-06" db="EMBL/GenBank/DDBJ databases">
        <authorList>
            <person name="Kallberg Y."/>
            <person name="Tangrot J."/>
            <person name="Rosling A."/>
        </authorList>
    </citation>
    <scope>NUCLEOTIDE SEQUENCE [LARGE SCALE GENOMIC DNA]</scope>
    <source>
        <strain evidence="1 2">120-4 pot B 10/14</strain>
    </source>
</reference>
<comment type="caution">
    <text evidence="1">The sequence shown here is derived from an EMBL/GenBank/DDBJ whole genome shotgun (WGS) entry which is preliminary data.</text>
</comment>
<name>A0ABN7UV93_GIGMA</name>
<protein>
    <submittedName>
        <fullName evidence="1">28185_t:CDS:1</fullName>
    </submittedName>
</protein>
<feature type="non-terminal residue" evidence="1">
    <location>
        <position position="1"/>
    </location>
</feature>
<dbReference type="Proteomes" id="UP000789901">
    <property type="component" value="Unassembled WGS sequence"/>
</dbReference>
<organism evidence="1 2">
    <name type="scientific">Gigaspora margarita</name>
    <dbReference type="NCBI Taxonomy" id="4874"/>
    <lineage>
        <taxon>Eukaryota</taxon>
        <taxon>Fungi</taxon>
        <taxon>Fungi incertae sedis</taxon>
        <taxon>Mucoromycota</taxon>
        <taxon>Glomeromycotina</taxon>
        <taxon>Glomeromycetes</taxon>
        <taxon>Diversisporales</taxon>
        <taxon>Gigasporaceae</taxon>
        <taxon>Gigaspora</taxon>
    </lineage>
</organism>
<evidence type="ECO:0000313" key="2">
    <source>
        <dbReference type="Proteomes" id="UP000789901"/>
    </source>
</evidence>
<sequence>QEDSSHETPIENKTGPSKKYQTTLYLHESLAICRYGTTRITRLRPKTL</sequence>
<accession>A0ABN7UV93</accession>
<evidence type="ECO:0000313" key="1">
    <source>
        <dbReference type="EMBL" id="CAG8681137.1"/>
    </source>
</evidence>